<proteinExistence type="predicted"/>
<keyword evidence="1" id="KW-0472">Membrane</keyword>
<reference evidence="2" key="1">
    <citation type="submission" date="2018-06" db="EMBL/GenBank/DDBJ databases">
        <authorList>
            <person name="Zhirakovskaya E."/>
        </authorList>
    </citation>
    <scope>NUCLEOTIDE SEQUENCE</scope>
</reference>
<evidence type="ECO:0000313" key="2">
    <source>
        <dbReference type="EMBL" id="VAX06428.1"/>
    </source>
</evidence>
<evidence type="ECO:0000256" key="1">
    <source>
        <dbReference type="SAM" id="Phobius"/>
    </source>
</evidence>
<sequence>MQNLSSGKFAIGILTLTGVGIVAGFFNQDPVVVNDFLYSIGVWEYIN</sequence>
<protein>
    <submittedName>
        <fullName evidence="2">Uncharacterized protein</fullName>
    </submittedName>
</protein>
<organism evidence="2">
    <name type="scientific">hydrothermal vent metagenome</name>
    <dbReference type="NCBI Taxonomy" id="652676"/>
    <lineage>
        <taxon>unclassified sequences</taxon>
        <taxon>metagenomes</taxon>
        <taxon>ecological metagenomes</taxon>
    </lineage>
</organism>
<dbReference type="AlphaFoldDB" id="A0A3B1B4P1"/>
<dbReference type="EMBL" id="UOFW01000163">
    <property type="protein sequence ID" value="VAX06428.1"/>
    <property type="molecule type" value="Genomic_DNA"/>
</dbReference>
<gene>
    <name evidence="2" type="ORF">MNBD_ALPHA03-396</name>
</gene>
<keyword evidence="1" id="KW-0812">Transmembrane</keyword>
<name>A0A3B1B4P1_9ZZZZ</name>
<keyword evidence="1" id="KW-1133">Transmembrane helix</keyword>
<accession>A0A3B1B4P1</accession>
<feature type="transmembrane region" description="Helical" evidence="1">
    <location>
        <begin position="9"/>
        <end position="26"/>
    </location>
</feature>